<evidence type="ECO:0000256" key="3">
    <source>
        <dbReference type="ARBA" id="ARBA00023237"/>
    </source>
</evidence>
<keyword evidence="3" id="KW-0998">Cell outer membrane</keyword>
<reference evidence="9" key="1">
    <citation type="journal article" date="2019" name="Int. J. Syst. Evol. Microbiol.">
        <title>The Global Catalogue of Microorganisms (GCM) 10K type strain sequencing project: providing services to taxonomists for standard genome sequencing and annotation.</title>
        <authorList>
            <consortium name="The Broad Institute Genomics Platform"/>
            <consortium name="The Broad Institute Genome Sequencing Center for Infectious Disease"/>
            <person name="Wu L."/>
            <person name="Ma J."/>
        </authorList>
    </citation>
    <scope>NUCLEOTIDE SEQUENCE [LARGE SCALE GENOMIC DNA]</scope>
    <source>
        <strain evidence="9">KCTC 52237</strain>
    </source>
</reference>
<keyword evidence="9" id="KW-1185">Reference proteome</keyword>
<evidence type="ECO:0000256" key="5">
    <source>
        <dbReference type="SAM" id="SignalP"/>
    </source>
</evidence>
<dbReference type="PANTHER" id="PTHR40980">
    <property type="entry name" value="PLUG DOMAIN-CONTAINING PROTEIN"/>
    <property type="match status" value="1"/>
</dbReference>
<dbReference type="InterPro" id="IPR010104">
    <property type="entry name" value="TonB_rcpt_bac"/>
</dbReference>
<comment type="similarity">
    <text evidence="4">Belongs to the TonB-dependent receptor family.</text>
</comment>
<evidence type="ECO:0000256" key="1">
    <source>
        <dbReference type="ARBA" id="ARBA00004442"/>
    </source>
</evidence>
<keyword evidence="5" id="KW-0732">Signal</keyword>
<protein>
    <submittedName>
        <fullName evidence="8">TonB-dependent receptor</fullName>
    </submittedName>
</protein>
<dbReference type="EMBL" id="JBHRTF010000002">
    <property type="protein sequence ID" value="MFC3115020.1"/>
    <property type="molecule type" value="Genomic_DNA"/>
</dbReference>
<dbReference type="InterPro" id="IPR036942">
    <property type="entry name" value="Beta-barrel_TonB_sf"/>
</dbReference>
<feature type="signal peptide" evidence="5">
    <location>
        <begin position="1"/>
        <end position="36"/>
    </location>
</feature>
<keyword evidence="8" id="KW-0675">Receptor</keyword>
<feature type="domain" description="TonB-dependent receptor plug" evidence="7">
    <location>
        <begin position="63"/>
        <end position="174"/>
    </location>
</feature>
<dbReference type="Pfam" id="PF07715">
    <property type="entry name" value="Plug"/>
    <property type="match status" value="1"/>
</dbReference>
<dbReference type="PANTHER" id="PTHR40980:SF3">
    <property type="entry name" value="TONB-DEPENDENT RECEPTOR-LIKE BETA-BARREL DOMAIN-CONTAINING PROTEIN"/>
    <property type="match status" value="1"/>
</dbReference>
<name>A0ABV7FBU5_9GAMM</name>
<evidence type="ECO:0000256" key="4">
    <source>
        <dbReference type="RuleBase" id="RU003357"/>
    </source>
</evidence>
<dbReference type="Proteomes" id="UP001595555">
    <property type="component" value="Unassembled WGS sequence"/>
</dbReference>
<evidence type="ECO:0000259" key="6">
    <source>
        <dbReference type="Pfam" id="PF00593"/>
    </source>
</evidence>
<feature type="domain" description="TonB-dependent receptor-like beta-barrel" evidence="6">
    <location>
        <begin position="472"/>
        <end position="1064"/>
    </location>
</feature>
<organism evidence="8 9">
    <name type="scientific">Cellvibrio fontiphilus</name>
    <dbReference type="NCBI Taxonomy" id="1815559"/>
    <lineage>
        <taxon>Bacteria</taxon>
        <taxon>Pseudomonadati</taxon>
        <taxon>Pseudomonadota</taxon>
        <taxon>Gammaproteobacteria</taxon>
        <taxon>Cellvibrionales</taxon>
        <taxon>Cellvibrionaceae</taxon>
        <taxon>Cellvibrio</taxon>
    </lineage>
</organism>
<evidence type="ECO:0000313" key="9">
    <source>
        <dbReference type="Proteomes" id="UP001595555"/>
    </source>
</evidence>
<dbReference type="Gene3D" id="2.40.170.20">
    <property type="entry name" value="TonB-dependent receptor, beta-barrel domain"/>
    <property type="match status" value="1"/>
</dbReference>
<comment type="caution">
    <text evidence="8">The sequence shown here is derived from an EMBL/GenBank/DDBJ whole genome shotgun (WGS) entry which is preliminary data.</text>
</comment>
<dbReference type="InterPro" id="IPR000531">
    <property type="entry name" value="Beta-barrel_TonB"/>
</dbReference>
<dbReference type="Gene3D" id="2.170.130.10">
    <property type="entry name" value="TonB-dependent receptor, plug domain"/>
    <property type="match status" value="1"/>
</dbReference>
<gene>
    <name evidence="8" type="ORF">ACFODX_05565</name>
</gene>
<dbReference type="Pfam" id="PF00593">
    <property type="entry name" value="TonB_dep_Rec_b-barrel"/>
    <property type="match status" value="1"/>
</dbReference>
<evidence type="ECO:0000256" key="2">
    <source>
        <dbReference type="ARBA" id="ARBA00023136"/>
    </source>
</evidence>
<evidence type="ECO:0000259" key="7">
    <source>
        <dbReference type="Pfam" id="PF07715"/>
    </source>
</evidence>
<evidence type="ECO:0000313" key="8">
    <source>
        <dbReference type="EMBL" id="MFC3115020.1"/>
    </source>
</evidence>
<dbReference type="SUPFAM" id="SSF56935">
    <property type="entry name" value="Porins"/>
    <property type="match status" value="1"/>
</dbReference>
<dbReference type="NCBIfam" id="TIGR01782">
    <property type="entry name" value="TonB-Xanth-Caul"/>
    <property type="match status" value="1"/>
</dbReference>
<accession>A0ABV7FBU5</accession>
<dbReference type="InterPro" id="IPR012910">
    <property type="entry name" value="Plug_dom"/>
</dbReference>
<proteinExistence type="inferred from homology"/>
<comment type="subcellular location">
    <subcellularLocation>
        <location evidence="1 4">Cell outer membrane</location>
    </subcellularLocation>
</comment>
<keyword evidence="2 4" id="KW-0472">Membrane</keyword>
<sequence length="1101" mass="120689">MLPQNLLQGHDSTHNPLFRRSVLALCIMAITAPVIAQTDTNENLEEVVVTGVRANLQNAQDIKRNASTVVDSISANDIGSLPDRSVLEAMQRVPGVSIERFASANDPDHFSVEGSAAVIRGMNATRSEFNGRDSFTANSGRGLSFQDVPPELMGGVDIYKNQTADMIEGGIGGTVSLRTRKPFDSDGRVAAVSADYSYGDMAEKWTPTLSALYSDRWDTSAGEFGALLNIADSSLTGMSNGIQSDAYVQYDAAVLAGAERFVGQGDGKVWMPNGSNALMKTDERDRQGYAAALQWQNPDNTLVSSLQFMRSDATLTWTEYAIKYQGGYYDEDAEQDIRRTRALEGTQFEFTDEGIFTAGTLVDSDGWRSADGHTNRIPRAWGDAPVNIPQWGHIFSTDTRVKSTRTLVDDYAFNLKFTPNDNWEYTLDLQYIDAETQDDDVTIMLATHAMQDYSTRGKTPSLTLIEPWNGFRTQNPELYSSGFPGFSDDPAGDANYFQDPTSYFWQSAMDHYERSEGDSLASRIDVKHSLDDGLVTAISGGLRHAEREQTVRYSVYNWGALGPRWQSDIYWADLEKVADQSYSSVDWSDFHRGEALTIPGNNMLHASPSLVHEVINGRELLADAGSFVPANKRAGTDSYFTPSEIFVTTETNNAAYVKVDFGSDDYALRFSGNLGMRYVRLERDALGSVQYPDLVPDFAVPAGINLPLTPGAVDAWTTQASQALFDQGGYADLAAARAALMAMPESRWTTDPHNFLSDSERGFGNNAFTVQNANSTYSASLPSFNLKLELTDDLISRFAVAKAIALPDMEAVKNQANLSQLSLTVVQPEIDPTNPGAGGSGILGASVSGWRGDSGNPGLKPMESTQFDASLEWYFARVGSLTTTLFYKDLSNFFVYGSFARDFTNPVTGVTQTADVEGTRNGGDGSMQGFELAYQQFYDMLPAPWDGLGLQMNYTYIEASGVPNSGDSSADGFAGSATDTGARVEFDEVPLQGQSRDTFNIVAMYDKNDWSLRLAYNWRSKYLLTTRDVISKYPLWNDDSGFLDGSAFYNVNENVTVGLQLTNIANTQTKTIMILDGKGAEAGRSWFVNDRRAALILKANF</sequence>
<dbReference type="InterPro" id="IPR037066">
    <property type="entry name" value="Plug_dom_sf"/>
</dbReference>
<keyword evidence="4" id="KW-0798">TonB box</keyword>
<feature type="chain" id="PRO_5045061767" evidence="5">
    <location>
        <begin position="37"/>
        <end position="1101"/>
    </location>
</feature>
<dbReference type="RefSeq" id="WP_378116886.1">
    <property type="nucleotide sequence ID" value="NZ_JBHRTF010000002.1"/>
</dbReference>